<evidence type="ECO:0000259" key="6">
    <source>
        <dbReference type="PROSITE" id="PS50212"/>
    </source>
</evidence>
<feature type="compositionally biased region" description="Low complexity" evidence="3">
    <location>
        <begin position="1052"/>
        <end position="1069"/>
    </location>
</feature>
<dbReference type="SUPFAM" id="SSF51206">
    <property type="entry name" value="cAMP-binding domain-like"/>
    <property type="match status" value="1"/>
</dbReference>
<feature type="region of interest" description="Disordered" evidence="3">
    <location>
        <begin position="6"/>
        <end position="46"/>
    </location>
</feature>
<feature type="domain" description="N-terminal Ras-GEF" evidence="6">
    <location>
        <begin position="383"/>
        <end position="497"/>
    </location>
</feature>
<dbReference type="InterPro" id="IPR000651">
    <property type="entry name" value="Ras-like_Gua-exchang_fac_N"/>
</dbReference>
<feature type="compositionally biased region" description="Polar residues" evidence="3">
    <location>
        <begin position="170"/>
        <end position="187"/>
    </location>
</feature>
<dbReference type="Gene3D" id="2.60.120.10">
    <property type="entry name" value="Jelly Rolls"/>
    <property type="match status" value="1"/>
</dbReference>
<dbReference type="CDD" id="cd00038">
    <property type="entry name" value="CAP_ED"/>
    <property type="match status" value="1"/>
</dbReference>
<feature type="compositionally biased region" description="Low complexity" evidence="3">
    <location>
        <begin position="1003"/>
        <end position="1015"/>
    </location>
</feature>
<dbReference type="Gene3D" id="1.10.840.10">
    <property type="entry name" value="Ras guanine-nucleotide exchange factors catalytic domain"/>
    <property type="match status" value="2"/>
</dbReference>
<dbReference type="InterPro" id="IPR036964">
    <property type="entry name" value="RASGEF_cat_dom_sf"/>
</dbReference>
<feature type="domain" description="Cyclic nucleotide-binding" evidence="5">
    <location>
        <begin position="253"/>
        <end position="365"/>
    </location>
</feature>
<evidence type="ECO:0000313" key="7">
    <source>
        <dbReference type="EMBL" id="WAQ95760.1"/>
    </source>
</evidence>
<dbReference type="PROSITE" id="PS50009">
    <property type="entry name" value="RASGEF_CAT"/>
    <property type="match status" value="1"/>
</dbReference>
<dbReference type="SMART" id="SM00100">
    <property type="entry name" value="cNMP"/>
    <property type="match status" value="1"/>
</dbReference>
<dbReference type="InterPro" id="IPR023578">
    <property type="entry name" value="Ras_GEF_dom_sf"/>
</dbReference>
<feature type="region of interest" description="Disordered" evidence="3">
    <location>
        <begin position="618"/>
        <end position="640"/>
    </location>
</feature>
<dbReference type="PROSITE" id="PS50042">
    <property type="entry name" value="CNMP_BINDING_3"/>
    <property type="match status" value="1"/>
</dbReference>
<evidence type="ECO:0000256" key="2">
    <source>
        <dbReference type="PROSITE-ProRule" id="PRU00168"/>
    </source>
</evidence>
<sequence>MLIYLVGQNGKSEDEPEGSVTSEMGSQGGQVGAQAGPPSPQGRARALGLKVDSHWVEDVQEQRACTFSSFGKRTPGCARRASECLILEPSEMIVIDYPDVQVMKPGARVGPCSNMSLDRLPSYDPADDIRMRRMNSDTSGFSEQTIPDIQIGFNGRDMYSNNQFKRCSRASDTSSAYSGSDMMQSSLDDGEELPPNLQESVVDQDSDDEEGFGESTESLPVRDAVRECLEKDPSERKDDDIEILLDFMQHFRAFANMTLATRRALCAVMVFAVVEKAGTIVMKDGEELDSWSVILNGQVAIEMDEGSKILALGDSFGITPTMEKLYHKGTMHTIVDDCQFVCIAQSDYYGILHQGEENTRRHYQDGQLTLVTELRVFDGGNRRGHIVIRGTLDSLMKHLVEDHSSVDLTYVEDFLLTYRTFLPAPTHLTARLLEWFGDPKLRAKVTRVVLLWVNDHFNDFETNADMSEFLEHFEELMEEEILEVNGQNMTNISHSKALELLRKTTHLSITVKSNLAEFKEMLDNDEKSAMMRRQEFQQTNNKQRLSAPDLEQVLLPPSPSSDSGSGKKQKKKDKSFMNTIASSKPRFRIALRNLIPRNMSTSSMNADPVINHSDENLSVHLSRKSSTSSGSSNPGLTNHFSASNPDLSSFSYLSVDDKADSFPEHVVKVTVESEGFIKQKRLPDTLQNLPDRLTLNGRERTGYVNARRPLPCVLRYYLKNNLSTEPLVPDELMGDLKKEAQISLTQLNPCEVASQLTLEDFKVFKEIQPAEYIDEIFKLKSKYGAPNLKKFSDLANKEMFWVVTEICSESNLVKRMKIVKHFIKIARHCKECKNFNSMFAIVSGLSHSSVSRLHNTWEKVPNKYRKMFELPFFPVVNKDLTFIDLGNDSKVEGLVNFEKLRMVAKEVRHMCNMCPPQIDLNTIFNSQRQEDTSAIFGVATMKRAKNRRASTVPNARKMYEEAQMTRRVKSYLSNLPNIRDEEKLAEMCNTCEPQQGSLNSTESQSPTASIKSSSSAPCQYESDSSHASTSTYDNHSTCSLPSNSSPALSRKSSTSSGNHISSHAQQQHHYPNHPPPQSGINDENEEEIVSAV</sequence>
<dbReference type="InterPro" id="IPR008937">
    <property type="entry name" value="Ras-like_GEF"/>
</dbReference>
<reference evidence="7" key="1">
    <citation type="submission" date="2022-11" db="EMBL/GenBank/DDBJ databases">
        <title>Centuries of genome instability and evolution in soft-shell clam transmissible cancer (bioRxiv).</title>
        <authorList>
            <person name="Hart S.F.M."/>
            <person name="Yonemitsu M.A."/>
            <person name="Giersch R.M."/>
            <person name="Beal B.F."/>
            <person name="Arriagada G."/>
            <person name="Davis B.W."/>
            <person name="Ostrander E.A."/>
            <person name="Goff S.P."/>
            <person name="Metzger M.J."/>
        </authorList>
    </citation>
    <scope>NUCLEOTIDE SEQUENCE</scope>
    <source>
        <strain evidence="7">MELC-2E11</strain>
        <tissue evidence="7">Siphon/mantle</tissue>
    </source>
</reference>
<gene>
    <name evidence="7" type="ORF">MAR_028450</name>
</gene>
<evidence type="ECO:0000313" key="8">
    <source>
        <dbReference type="Proteomes" id="UP001164746"/>
    </source>
</evidence>
<evidence type="ECO:0000259" key="4">
    <source>
        <dbReference type="PROSITE" id="PS50009"/>
    </source>
</evidence>
<organism evidence="7 8">
    <name type="scientific">Mya arenaria</name>
    <name type="common">Soft-shell clam</name>
    <dbReference type="NCBI Taxonomy" id="6604"/>
    <lineage>
        <taxon>Eukaryota</taxon>
        <taxon>Metazoa</taxon>
        <taxon>Spiralia</taxon>
        <taxon>Lophotrochozoa</taxon>
        <taxon>Mollusca</taxon>
        <taxon>Bivalvia</taxon>
        <taxon>Autobranchia</taxon>
        <taxon>Heteroconchia</taxon>
        <taxon>Euheterodonta</taxon>
        <taxon>Imparidentia</taxon>
        <taxon>Neoheterodontei</taxon>
        <taxon>Myida</taxon>
        <taxon>Myoidea</taxon>
        <taxon>Myidae</taxon>
        <taxon>Mya</taxon>
    </lineage>
</organism>
<protein>
    <submittedName>
        <fullName evidence="7">RPGF6-like protein</fullName>
    </submittedName>
</protein>
<dbReference type="PROSITE" id="PS50212">
    <property type="entry name" value="RASGEF_NTER"/>
    <property type="match status" value="1"/>
</dbReference>
<dbReference type="Proteomes" id="UP001164746">
    <property type="component" value="Chromosome 2"/>
</dbReference>
<keyword evidence="1 2" id="KW-0344">Guanine-nucleotide releasing factor</keyword>
<accession>A0ABY7DGE0</accession>
<dbReference type="InterPro" id="IPR001895">
    <property type="entry name" value="RASGEF_cat_dom"/>
</dbReference>
<dbReference type="InterPro" id="IPR018490">
    <property type="entry name" value="cNMP-bd_dom_sf"/>
</dbReference>
<dbReference type="SMART" id="SM00147">
    <property type="entry name" value="RasGEF"/>
    <property type="match status" value="1"/>
</dbReference>
<evidence type="ECO:0000256" key="3">
    <source>
        <dbReference type="SAM" id="MobiDB-lite"/>
    </source>
</evidence>
<feature type="compositionally biased region" description="Polar residues" evidence="3">
    <location>
        <begin position="992"/>
        <end position="1002"/>
    </location>
</feature>
<dbReference type="InterPro" id="IPR000595">
    <property type="entry name" value="cNMP-bd_dom"/>
</dbReference>
<feature type="region of interest" description="Disordered" evidence="3">
    <location>
        <begin position="992"/>
        <end position="1092"/>
    </location>
</feature>
<dbReference type="PANTHER" id="PTHR23113:SF249">
    <property type="entry name" value="RAP GUANINE NUCLEOTIDE EXCHANGE FACTOR 6"/>
    <property type="match status" value="1"/>
</dbReference>
<feature type="compositionally biased region" description="Acidic residues" evidence="3">
    <location>
        <begin position="1082"/>
        <end position="1092"/>
    </location>
</feature>
<feature type="domain" description="Ras-GEF" evidence="4">
    <location>
        <begin position="748"/>
        <end position="947"/>
    </location>
</feature>
<dbReference type="EMBL" id="CP111013">
    <property type="protein sequence ID" value="WAQ95760.1"/>
    <property type="molecule type" value="Genomic_DNA"/>
</dbReference>
<dbReference type="SMART" id="SM00229">
    <property type="entry name" value="RasGEFN"/>
    <property type="match status" value="1"/>
</dbReference>
<dbReference type="Pfam" id="PF00617">
    <property type="entry name" value="RasGEF"/>
    <property type="match status" value="1"/>
</dbReference>
<evidence type="ECO:0000259" key="5">
    <source>
        <dbReference type="PROSITE" id="PS50042"/>
    </source>
</evidence>
<dbReference type="Gene3D" id="1.20.870.10">
    <property type="entry name" value="Son of sevenless (SoS) protein Chain: S domain 1"/>
    <property type="match status" value="1"/>
</dbReference>
<dbReference type="SUPFAM" id="SSF48366">
    <property type="entry name" value="Ras GEF"/>
    <property type="match status" value="1"/>
</dbReference>
<name>A0ABY7DGE0_MYAAR</name>
<feature type="region of interest" description="Disordered" evidence="3">
    <location>
        <begin position="535"/>
        <end position="579"/>
    </location>
</feature>
<dbReference type="PANTHER" id="PTHR23113">
    <property type="entry name" value="GUANINE NUCLEOTIDE EXCHANGE FACTOR"/>
    <property type="match status" value="1"/>
</dbReference>
<dbReference type="InterPro" id="IPR014710">
    <property type="entry name" value="RmlC-like_jellyroll"/>
</dbReference>
<feature type="region of interest" description="Disordered" evidence="3">
    <location>
        <begin position="170"/>
        <end position="219"/>
    </location>
</feature>
<dbReference type="Pfam" id="PF00618">
    <property type="entry name" value="RasGEF_N"/>
    <property type="match status" value="1"/>
</dbReference>
<keyword evidence="8" id="KW-1185">Reference proteome</keyword>
<dbReference type="CDD" id="cd00155">
    <property type="entry name" value="RasGEF"/>
    <property type="match status" value="1"/>
</dbReference>
<dbReference type="CDD" id="cd06224">
    <property type="entry name" value="REM"/>
    <property type="match status" value="1"/>
</dbReference>
<evidence type="ECO:0000256" key="1">
    <source>
        <dbReference type="ARBA" id="ARBA00022658"/>
    </source>
</evidence>
<feature type="compositionally biased region" description="Polar residues" evidence="3">
    <location>
        <begin position="1021"/>
        <end position="1051"/>
    </location>
</feature>
<proteinExistence type="predicted"/>
<feature type="compositionally biased region" description="Acidic residues" evidence="3">
    <location>
        <begin position="202"/>
        <end position="212"/>
    </location>
</feature>